<protein>
    <submittedName>
        <fullName evidence="7">Lipopolysaccharide export system protein LptC</fullName>
    </submittedName>
</protein>
<dbReference type="PROSITE" id="PS51257">
    <property type="entry name" value="PROKAR_LIPOPROTEIN"/>
    <property type="match status" value="1"/>
</dbReference>
<sequence length="187" mass="21043">MTSGLKGRNRLLFILAIAMGCVVAALFSIYFVNRITSKEPVAKNITIDSKTLVALGAMRQTSTRNGIKEWTLDAESARILKEKNLAVLEDVSVFFFLTNGEKIHLTSRSGTIDTKQHDISLSDTVVVRHLDQILETDRLQYEKKRHIIYSITPVTITTPRAKLTADRLTMDLNENVVQLKGNFEGFF</sequence>
<keyword evidence="3 6" id="KW-0812">Transmembrane</keyword>
<evidence type="ECO:0000256" key="4">
    <source>
        <dbReference type="ARBA" id="ARBA00022989"/>
    </source>
</evidence>
<dbReference type="EMBL" id="FWXY01000012">
    <property type="protein sequence ID" value="SMC83599.1"/>
    <property type="molecule type" value="Genomic_DNA"/>
</dbReference>
<accession>A0A1W2CEM0</accession>
<dbReference type="PANTHER" id="PTHR37481">
    <property type="entry name" value="LIPOPOLYSACCHARIDE EXPORT SYSTEM PROTEIN LPTC"/>
    <property type="match status" value="1"/>
</dbReference>
<dbReference type="InterPro" id="IPR052363">
    <property type="entry name" value="LPS_export_LptC"/>
</dbReference>
<dbReference type="GO" id="GO:0030288">
    <property type="term" value="C:outer membrane-bounded periplasmic space"/>
    <property type="evidence" value="ECO:0007669"/>
    <property type="project" value="TreeGrafter"/>
</dbReference>
<name>A0A1W2CEM0_9BACT</name>
<dbReference type="STRING" id="1121400.SAMN02746065_11210"/>
<feature type="transmembrane region" description="Helical" evidence="6">
    <location>
        <begin position="12"/>
        <end position="32"/>
    </location>
</feature>
<evidence type="ECO:0000313" key="7">
    <source>
        <dbReference type="EMBL" id="SMC83599.1"/>
    </source>
</evidence>
<keyword evidence="5 6" id="KW-0472">Membrane</keyword>
<proteinExistence type="predicted"/>
<keyword evidence="4 6" id="KW-1133">Transmembrane helix</keyword>
<evidence type="ECO:0000256" key="1">
    <source>
        <dbReference type="ARBA" id="ARBA00022475"/>
    </source>
</evidence>
<dbReference type="InterPro" id="IPR010664">
    <property type="entry name" value="LipoPS_assembly_LptC-rel"/>
</dbReference>
<evidence type="ECO:0000256" key="2">
    <source>
        <dbReference type="ARBA" id="ARBA00022519"/>
    </source>
</evidence>
<organism evidence="7 8">
    <name type="scientific">Desulfocicer vacuolatum DSM 3385</name>
    <dbReference type="NCBI Taxonomy" id="1121400"/>
    <lineage>
        <taxon>Bacteria</taxon>
        <taxon>Pseudomonadati</taxon>
        <taxon>Thermodesulfobacteriota</taxon>
        <taxon>Desulfobacteria</taxon>
        <taxon>Desulfobacterales</taxon>
        <taxon>Desulfobacteraceae</taxon>
        <taxon>Desulfocicer</taxon>
    </lineage>
</organism>
<dbReference type="PANTHER" id="PTHR37481:SF1">
    <property type="entry name" value="LIPOPOLYSACCHARIDE EXPORT SYSTEM PROTEIN LPTC"/>
    <property type="match status" value="1"/>
</dbReference>
<keyword evidence="2" id="KW-0997">Cell inner membrane</keyword>
<dbReference type="Pfam" id="PF06835">
    <property type="entry name" value="LptC"/>
    <property type="match status" value="1"/>
</dbReference>
<dbReference type="Proteomes" id="UP000192418">
    <property type="component" value="Unassembled WGS sequence"/>
</dbReference>
<evidence type="ECO:0000256" key="6">
    <source>
        <dbReference type="SAM" id="Phobius"/>
    </source>
</evidence>
<keyword evidence="1" id="KW-1003">Cell membrane</keyword>
<dbReference type="GO" id="GO:0015221">
    <property type="term" value="F:lipopolysaccharide transmembrane transporter activity"/>
    <property type="evidence" value="ECO:0007669"/>
    <property type="project" value="InterPro"/>
</dbReference>
<dbReference type="GO" id="GO:0017089">
    <property type="term" value="F:glycolipid transfer activity"/>
    <property type="evidence" value="ECO:0007669"/>
    <property type="project" value="TreeGrafter"/>
</dbReference>
<dbReference type="InterPro" id="IPR026265">
    <property type="entry name" value="LptC"/>
</dbReference>
<dbReference type="Gene3D" id="2.60.450.10">
    <property type="entry name" value="Lipopolysaccharide (LPS) transport protein A like domain"/>
    <property type="match status" value="1"/>
</dbReference>
<gene>
    <name evidence="7" type="ORF">SAMN02746065_11210</name>
</gene>
<dbReference type="AlphaFoldDB" id="A0A1W2CEM0"/>
<evidence type="ECO:0000256" key="5">
    <source>
        <dbReference type="ARBA" id="ARBA00023136"/>
    </source>
</evidence>
<keyword evidence="8" id="KW-1185">Reference proteome</keyword>
<evidence type="ECO:0000256" key="3">
    <source>
        <dbReference type="ARBA" id="ARBA00022692"/>
    </source>
</evidence>
<dbReference type="GO" id="GO:0005886">
    <property type="term" value="C:plasma membrane"/>
    <property type="evidence" value="ECO:0007669"/>
    <property type="project" value="InterPro"/>
</dbReference>
<dbReference type="NCBIfam" id="TIGR04409">
    <property type="entry name" value="LptC_YrbK"/>
    <property type="match status" value="1"/>
</dbReference>
<evidence type="ECO:0000313" key="8">
    <source>
        <dbReference type="Proteomes" id="UP000192418"/>
    </source>
</evidence>
<reference evidence="7 8" key="1">
    <citation type="submission" date="2017-04" db="EMBL/GenBank/DDBJ databases">
        <authorList>
            <person name="Afonso C.L."/>
            <person name="Miller P.J."/>
            <person name="Scott M.A."/>
            <person name="Spackman E."/>
            <person name="Goraichik I."/>
            <person name="Dimitrov K.M."/>
            <person name="Suarez D.L."/>
            <person name="Swayne D.E."/>
        </authorList>
    </citation>
    <scope>NUCLEOTIDE SEQUENCE [LARGE SCALE GENOMIC DNA]</scope>
    <source>
        <strain evidence="7 8">DSM 3385</strain>
    </source>
</reference>